<dbReference type="Proteomes" id="UP000017559">
    <property type="component" value="Unassembled WGS sequence"/>
</dbReference>
<dbReference type="KEGG" id="mrr:Moror_16678"/>
<evidence type="ECO:0000313" key="4">
    <source>
        <dbReference type="EMBL" id="ESK86209.1"/>
    </source>
</evidence>
<dbReference type="EMBL" id="AWSO01000958">
    <property type="protein sequence ID" value="ESK86209.1"/>
    <property type="molecule type" value="Genomic_DNA"/>
</dbReference>
<sequence>MSVFEGASAFDISGGTFNAVHGIQNNHYGSFHLDPSDGIILRDLAAHAAGNAAYNAGHRFPPPKCHSGTRVKIFETLTQWIEDDSKTTRVYWLHGSAGVGKSAIAQTLSEKYASTRLAASFFFSRNDTTRNKLDPFVATIAYQLCTSECGALRDAVGPLIIDIIRSNPHIFRTTVENQFRKLVLEPFAKLSPEQRLRLPDVIIVDGLDECVDFRSQERLLDMIGYAIAFITPFPFIFLICSRPEPQIRDGFNNADFDSNLQWLPISSKAYESYLDIENYFIKEFVRLRKKYRAALRGEDESWPGKDIIRRLVSRASGQFIFAATVIKYIDTYDELPQQRLRTILMKEPDSVNVSSLGQSPSNSETTCLLSL</sequence>
<dbReference type="PANTHER" id="PTHR10039">
    <property type="entry name" value="AMELOGENIN"/>
    <property type="match status" value="1"/>
</dbReference>
<dbReference type="Pfam" id="PF24883">
    <property type="entry name" value="NPHP3_N"/>
    <property type="match status" value="1"/>
</dbReference>
<proteinExistence type="predicted"/>
<evidence type="ECO:0000256" key="1">
    <source>
        <dbReference type="ARBA" id="ARBA00022737"/>
    </source>
</evidence>
<evidence type="ECO:0000313" key="5">
    <source>
        <dbReference type="Proteomes" id="UP000017559"/>
    </source>
</evidence>
<dbReference type="AlphaFoldDB" id="V2Y3K8"/>
<keyword evidence="5" id="KW-1185">Reference proteome</keyword>
<protein>
    <submittedName>
        <fullName evidence="4">Nwd2</fullName>
    </submittedName>
</protein>
<feature type="domain" description="Nephrocystin 3-like N-terminal" evidence="3">
    <location>
        <begin position="76"/>
        <end position="242"/>
    </location>
</feature>
<accession>V2Y3K8</accession>
<dbReference type="SUPFAM" id="SSF52540">
    <property type="entry name" value="P-loop containing nucleoside triphosphate hydrolases"/>
    <property type="match status" value="1"/>
</dbReference>
<keyword evidence="1" id="KW-0677">Repeat</keyword>
<name>V2Y3K8_MONRO</name>
<dbReference type="InterPro" id="IPR027417">
    <property type="entry name" value="P-loop_NTPase"/>
</dbReference>
<gene>
    <name evidence="4" type="ORF">Moror_16678</name>
</gene>
<dbReference type="OrthoDB" id="5967843at2759"/>
<organism evidence="4 5">
    <name type="scientific">Moniliophthora roreri (strain MCA 2997)</name>
    <name type="common">Cocoa frosty pod rot fungus</name>
    <name type="synonym">Crinipellis roreri</name>
    <dbReference type="NCBI Taxonomy" id="1381753"/>
    <lineage>
        <taxon>Eukaryota</taxon>
        <taxon>Fungi</taxon>
        <taxon>Dikarya</taxon>
        <taxon>Basidiomycota</taxon>
        <taxon>Agaricomycotina</taxon>
        <taxon>Agaricomycetes</taxon>
        <taxon>Agaricomycetidae</taxon>
        <taxon>Agaricales</taxon>
        <taxon>Marasmiineae</taxon>
        <taxon>Marasmiaceae</taxon>
        <taxon>Moniliophthora</taxon>
    </lineage>
</organism>
<evidence type="ECO:0000259" key="3">
    <source>
        <dbReference type="Pfam" id="PF24883"/>
    </source>
</evidence>
<dbReference type="PANTHER" id="PTHR10039:SF17">
    <property type="entry name" value="FUNGAL STAND N-TERMINAL GOODBYE DOMAIN-CONTAINING PROTEIN-RELATED"/>
    <property type="match status" value="1"/>
</dbReference>
<dbReference type="InterPro" id="IPR056884">
    <property type="entry name" value="NPHP3-like_N"/>
</dbReference>
<feature type="region of interest" description="Disordered" evidence="2">
    <location>
        <begin position="352"/>
        <end position="371"/>
    </location>
</feature>
<dbReference type="HOGENOM" id="CLU_000288_6_10_1"/>
<reference evidence="4 5" key="1">
    <citation type="journal article" date="2014" name="BMC Genomics">
        <title>Genome and secretome analysis of the hemibiotrophic fungal pathogen, Moniliophthora roreri, which causes frosty pod rot disease of cacao: mechanisms of the biotrophic and necrotrophic phases.</title>
        <authorList>
            <person name="Meinhardt L.W."/>
            <person name="Costa G.G.L."/>
            <person name="Thomazella D.P.T."/>
            <person name="Teixeira P.J.P.L."/>
            <person name="Carazzolle M.F."/>
            <person name="Schuster S.C."/>
            <person name="Carlson J.E."/>
            <person name="Guiltinan M.J."/>
            <person name="Mieczkowski P."/>
            <person name="Farmer A."/>
            <person name="Ramaraj T."/>
            <person name="Crozier J."/>
            <person name="Davis R.E."/>
            <person name="Shao J."/>
            <person name="Melnick R.L."/>
            <person name="Pereira G.A.G."/>
            <person name="Bailey B.A."/>
        </authorList>
    </citation>
    <scope>NUCLEOTIDE SEQUENCE [LARGE SCALE GENOMIC DNA]</scope>
    <source>
        <strain evidence="4 5">MCA 2997</strain>
    </source>
</reference>
<evidence type="ECO:0000256" key="2">
    <source>
        <dbReference type="SAM" id="MobiDB-lite"/>
    </source>
</evidence>
<dbReference type="Gene3D" id="3.40.50.300">
    <property type="entry name" value="P-loop containing nucleotide triphosphate hydrolases"/>
    <property type="match status" value="1"/>
</dbReference>
<comment type="caution">
    <text evidence="4">The sequence shown here is derived from an EMBL/GenBank/DDBJ whole genome shotgun (WGS) entry which is preliminary data.</text>
</comment>